<reference evidence="1" key="1">
    <citation type="submission" date="2018-11" db="EMBL/GenBank/DDBJ databases">
        <authorList>
            <person name="Alioto T."/>
            <person name="Alioto T."/>
        </authorList>
    </citation>
    <scope>NUCLEOTIDE SEQUENCE</scope>
</reference>
<dbReference type="EMBL" id="UYJE01005271">
    <property type="protein sequence ID" value="VDI35796.1"/>
    <property type="molecule type" value="Genomic_DNA"/>
</dbReference>
<keyword evidence="2" id="KW-1185">Reference proteome</keyword>
<dbReference type="OrthoDB" id="9895503at2759"/>
<organism evidence="1 2">
    <name type="scientific">Mytilus galloprovincialis</name>
    <name type="common">Mediterranean mussel</name>
    <dbReference type="NCBI Taxonomy" id="29158"/>
    <lineage>
        <taxon>Eukaryota</taxon>
        <taxon>Metazoa</taxon>
        <taxon>Spiralia</taxon>
        <taxon>Lophotrochozoa</taxon>
        <taxon>Mollusca</taxon>
        <taxon>Bivalvia</taxon>
        <taxon>Autobranchia</taxon>
        <taxon>Pteriomorphia</taxon>
        <taxon>Mytilida</taxon>
        <taxon>Mytiloidea</taxon>
        <taxon>Mytilidae</taxon>
        <taxon>Mytilinae</taxon>
        <taxon>Mytilus</taxon>
    </lineage>
</organism>
<proteinExistence type="predicted"/>
<protein>
    <submittedName>
        <fullName evidence="1">Uncharacterized protein</fullName>
    </submittedName>
</protein>
<accession>A0A8B6EKS5</accession>
<dbReference type="Proteomes" id="UP000596742">
    <property type="component" value="Unassembled WGS sequence"/>
</dbReference>
<sequence>MKLNSLIRAHTLMLNGSICTKCGKLLTFSVQRFKSFPAVHFIAGFHTQVSETRYAKEKKEKKEKKAETRKKRPNTNKVYSFIDEAIAEQIANAILKNRKYKDGILVETDAENKKQKVTFVGKMSEGIESSMVFHMLEELAEKEGVFSNINPEYFFFVSPAMCRRLRCVEVRGSSLKYFLPFPMMMHQLFKIKYIDKVPLTSLNLLPVRKFQELKLPDDVVTGSNGYLFHMVPRLNVIREVDNFHHLYKFLFQIITKKKRERLIPKICNMFPDSGIHLVCMGILMIDRLVDITPQQYLQIYTEMKTWPGYEESIIHSMLSDSDTKDEKSHVEHSLMEHHEEHDLMEYHGEHKKLIKHKEQHTEIIKHEEN</sequence>
<name>A0A8B6EKS5_MYTGA</name>
<evidence type="ECO:0000313" key="2">
    <source>
        <dbReference type="Proteomes" id="UP000596742"/>
    </source>
</evidence>
<comment type="caution">
    <text evidence="1">The sequence shown here is derived from an EMBL/GenBank/DDBJ whole genome shotgun (WGS) entry which is preliminary data.</text>
</comment>
<evidence type="ECO:0000313" key="1">
    <source>
        <dbReference type="EMBL" id="VDI35796.1"/>
    </source>
</evidence>
<dbReference type="AlphaFoldDB" id="A0A8B6EKS5"/>
<gene>
    <name evidence="1" type="ORF">MGAL_10B022240</name>
</gene>